<dbReference type="InterPro" id="IPR001283">
    <property type="entry name" value="CRISP-related"/>
</dbReference>
<dbReference type="SUPFAM" id="SSF55797">
    <property type="entry name" value="PR-1-like"/>
    <property type="match status" value="1"/>
</dbReference>
<evidence type="ECO:0000256" key="1">
    <source>
        <dbReference type="SAM" id="SignalP"/>
    </source>
</evidence>
<feature type="domain" description="SCP" evidence="2">
    <location>
        <begin position="160"/>
        <end position="294"/>
    </location>
</feature>
<dbReference type="SMART" id="SM00198">
    <property type="entry name" value="SCP"/>
    <property type="match status" value="1"/>
</dbReference>
<reference evidence="3" key="1">
    <citation type="submission" date="2020-05" db="EMBL/GenBank/DDBJ databases">
        <title>Phylogenomic resolution of chytrid fungi.</title>
        <authorList>
            <person name="Stajich J.E."/>
            <person name="Amses K."/>
            <person name="Simmons R."/>
            <person name="Seto K."/>
            <person name="Myers J."/>
            <person name="Bonds A."/>
            <person name="Quandt C.A."/>
            <person name="Barry K."/>
            <person name="Liu P."/>
            <person name="Grigoriev I."/>
            <person name="Longcore J.E."/>
            <person name="James T.Y."/>
        </authorList>
    </citation>
    <scope>NUCLEOTIDE SEQUENCE</scope>
    <source>
        <strain evidence="3">JEL0476</strain>
    </source>
</reference>
<dbReference type="Gene3D" id="3.40.33.10">
    <property type="entry name" value="CAP"/>
    <property type="match status" value="1"/>
</dbReference>
<keyword evidence="4" id="KW-1185">Reference proteome</keyword>
<feature type="signal peptide" evidence="1">
    <location>
        <begin position="1"/>
        <end position="19"/>
    </location>
</feature>
<accession>A0AAD5TZC1</accession>
<dbReference type="PANTHER" id="PTHR10334">
    <property type="entry name" value="CYSTEINE-RICH SECRETORY PROTEIN-RELATED"/>
    <property type="match status" value="1"/>
</dbReference>
<dbReference type="EMBL" id="JADGJW010000669">
    <property type="protein sequence ID" value="KAJ3213870.1"/>
    <property type="molecule type" value="Genomic_DNA"/>
</dbReference>
<evidence type="ECO:0000259" key="2">
    <source>
        <dbReference type="SMART" id="SM00198"/>
    </source>
</evidence>
<gene>
    <name evidence="3" type="ORF">HK099_007134</name>
</gene>
<comment type="caution">
    <text evidence="3">The sequence shown here is derived from an EMBL/GenBank/DDBJ whole genome shotgun (WGS) entry which is preliminary data.</text>
</comment>
<dbReference type="InterPro" id="IPR035940">
    <property type="entry name" value="CAP_sf"/>
</dbReference>
<sequence length="312" mass="33852">MFTLLKFGTLSFILTLVQGNVTPLEESVAGLTFESILPSDLGKGAAEAGWSLKCDPNHGLAGTVIKCSYTTAYVNANNWVGFFFDRQTSTSVFTKLPSNNGVVHFTTDNYIPGSYSFKLVDGGSRYVKVEAEYTVDKSTPTETLPTSTVVVTPTSTSTPVPPNEWLFAFNTNRNKFGSPDLSWSSYLETNAKSRSNAIAANNCNLGTPYNSNGAGLTIYKGYGNTTPTDIINYFFTGSQHYNNGYCYNNVNACQVFTQAAWRSSQYVGCASTKCGNTGYFVTTCLYLRPGNCNGVNYQSNNSPCGPFQPPSQ</sequence>
<dbReference type="InterPro" id="IPR014044">
    <property type="entry name" value="CAP_dom"/>
</dbReference>
<keyword evidence="1" id="KW-0732">Signal</keyword>
<name>A0AAD5TZC1_9FUNG</name>
<feature type="chain" id="PRO_5042058370" description="SCP domain-containing protein" evidence="1">
    <location>
        <begin position="20"/>
        <end position="312"/>
    </location>
</feature>
<organism evidence="3 4">
    <name type="scientific">Clydaea vesicula</name>
    <dbReference type="NCBI Taxonomy" id="447962"/>
    <lineage>
        <taxon>Eukaryota</taxon>
        <taxon>Fungi</taxon>
        <taxon>Fungi incertae sedis</taxon>
        <taxon>Chytridiomycota</taxon>
        <taxon>Chytridiomycota incertae sedis</taxon>
        <taxon>Chytridiomycetes</taxon>
        <taxon>Lobulomycetales</taxon>
        <taxon>Lobulomycetaceae</taxon>
        <taxon>Clydaea</taxon>
    </lineage>
</organism>
<dbReference type="AlphaFoldDB" id="A0AAD5TZC1"/>
<dbReference type="Proteomes" id="UP001211065">
    <property type="component" value="Unassembled WGS sequence"/>
</dbReference>
<proteinExistence type="predicted"/>
<evidence type="ECO:0000313" key="4">
    <source>
        <dbReference type="Proteomes" id="UP001211065"/>
    </source>
</evidence>
<dbReference type="Pfam" id="PF00188">
    <property type="entry name" value="CAP"/>
    <property type="match status" value="1"/>
</dbReference>
<protein>
    <recommendedName>
        <fullName evidence="2">SCP domain-containing protein</fullName>
    </recommendedName>
</protein>
<evidence type="ECO:0000313" key="3">
    <source>
        <dbReference type="EMBL" id="KAJ3213870.1"/>
    </source>
</evidence>